<dbReference type="Proteomes" id="UP001589838">
    <property type="component" value="Unassembled WGS sequence"/>
</dbReference>
<reference evidence="2 3" key="1">
    <citation type="submission" date="2024-09" db="EMBL/GenBank/DDBJ databases">
        <authorList>
            <person name="Sun Q."/>
            <person name="Mori K."/>
        </authorList>
    </citation>
    <scope>NUCLEOTIDE SEQUENCE [LARGE SCALE GENOMIC DNA]</scope>
    <source>
        <strain evidence="2 3">NCAIM B.02610</strain>
    </source>
</reference>
<evidence type="ECO:0000256" key="1">
    <source>
        <dbReference type="SAM" id="SignalP"/>
    </source>
</evidence>
<accession>A0ABV6KFU8</accession>
<feature type="signal peptide" evidence="1">
    <location>
        <begin position="1"/>
        <end position="26"/>
    </location>
</feature>
<proteinExistence type="predicted"/>
<name>A0ABV6KFU8_9BACI</name>
<evidence type="ECO:0000313" key="3">
    <source>
        <dbReference type="Proteomes" id="UP001589838"/>
    </source>
</evidence>
<dbReference type="RefSeq" id="WP_335962788.1">
    <property type="nucleotide sequence ID" value="NZ_JAXBLX010000035.1"/>
</dbReference>
<evidence type="ECO:0008006" key="4">
    <source>
        <dbReference type="Google" id="ProtNLM"/>
    </source>
</evidence>
<keyword evidence="3" id="KW-1185">Reference proteome</keyword>
<feature type="chain" id="PRO_5047499119" description="PsbP C-terminal domain-containing protein" evidence="1">
    <location>
        <begin position="27"/>
        <end position="159"/>
    </location>
</feature>
<keyword evidence="1" id="KW-0732">Signal</keyword>
<dbReference type="EMBL" id="JBHLUX010000039">
    <property type="protein sequence ID" value="MFC0472174.1"/>
    <property type="molecule type" value="Genomic_DNA"/>
</dbReference>
<comment type="caution">
    <text evidence="2">The sequence shown here is derived from an EMBL/GenBank/DDBJ whole genome shotgun (WGS) entry which is preliminary data.</text>
</comment>
<gene>
    <name evidence="2" type="ORF">ACFFHM_17105</name>
</gene>
<organism evidence="2 3">
    <name type="scientific">Halalkalibacter kiskunsagensis</name>
    <dbReference type="NCBI Taxonomy" id="1548599"/>
    <lineage>
        <taxon>Bacteria</taxon>
        <taxon>Bacillati</taxon>
        <taxon>Bacillota</taxon>
        <taxon>Bacilli</taxon>
        <taxon>Bacillales</taxon>
        <taxon>Bacillaceae</taxon>
        <taxon>Halalkalibacter</taxon>
    </lineage>
</organism>
<sequence>MFPTRLLVLCIALALFVVSGCESSQAKVEKVVFYENVDAGLKIYESSNWILDSEVSSKPFNAIFKQDNVRVIVSIVPSVKSLDQIKKELNLDRDYVQLIEETADSISFQLNEKESIRSDIYLESKIDETLVLTFFTPVEGYEANQEIMEEFKNQIELTY</sequence>
<evidence type="ECO:0000313" key="2">
    <source>
        <dbReference type="EMBL" id="MFC0472174.1"/>
    </source>
</evidence>
<protein>
    <recommendedName>
        <fullName evidence="4">PsbP C-terminal domain-containing protein</fullName>
    </recommendedName>
</protein>
<dbReference type="PROSITE" id="PS51257">
    <property type="entry name" value="PROKAR_LIPOPROTEIN"/>
    <property type="match status" value="1"/>
</dbReference>